<evidence type="ECO:0000256" key="8">
    <source>
        <dbReference type="SAM" id="Phobius"/>
    </source>
</evidence>
<dbReference type="EMBL" id="BAABJM010000010">
    <property type="protein sequence ID" value="GAA5069236.1"/>
    <property type="molecule type" value="Genomic_DNA"/>
</dbReference>
<evidence type="ECO:0000313" key="10">
    <source>
        <dbReference type="Proteomes" id="UP001500603"/>
    </source>
</evidence>
<dbReference type="PANTHER" id="PTHR30330:SF7">
    <property type="entry name" value="SODIUM_PROTON-DEPENDENT ALANINE CARRIER PROTEIN YRBD-RELATED"/>
    <property type="match status" value="1"/>
</dbReference>
<evidence type="ECO:0000256" key="6">
    <source>
        <dbReference type="ARBA" id="ARBA00022989"/>
    </source>
</evidence>
<comment type="similarity">
    <text evidence="2">Belongs to the alanine or glycine:cation symporter (AGCS) (TC 2.A.25) family.</text>
</comment>
<organism evidence="9 10">
    <name type="scientific">Nocardia callitridis</name>
    <dbReference type="NCBI Taxonomy" id="648753"/>
    <lineage>
        <taxon>Bacteria</taxon>
        <taxon>Bacillati</taxon>
        <taxon>Actinomycetota</taxon>
        <taxon>Actinomycetes</taxon>
        <taxon>Mycobacteriales</taxon>
        <taxon>Nocardiaceae</taxon>
        <taxon>Nocardia</taxon>
    </lineage>
</organism>
<keyword evidence="6 8" id="KW-1133">Transmembrane helix</keyword>
<keyword evidence="7 8" id="KW-0472">Membrane</keyword>
<keyword evidence="10" id="KW-1185">Reference proteome</keyword>
<protein>
    <recommendedName>
        <fullName evidence="11">Sodium:alanine symporter</fullName>
    </recommendedName>
</protein>
<evidence type="ECO:0008006" key="11">
    <source>
        <dbReference type="Google" id="ProtNLM"/>
    </source>
</evidence>
<dbReference type="Pfam" id="PF01235">
    <property type="entry name" value="Na_Ala_symp"/>
    <property type="match status" value="1"/>
</dbReference>
<proteinExistence type="inferred from homology"/>
<evidence type="ECO:0000256" key="4">
    <source>
        <dbReference type="ARBA" id="ARBA00022475"/>
    </source>
</evidence>
<comment type="subcellular location">
    <subcellularLocation>
        <location evidence="1">Cell membrane</location>
        <topology evidence="1">Multi-pass membrane protein</topology>
    </subcellularLocation>
</comment>
<accession>A0ABP9L4V7</accession>
<comment type="caution">
    <text evidence="9">The sequence shown here is derived from an EMBL/GenBank/DDBJ whole genome shotgun (WGS) entry which is preliminary data.</text>
</comment>
<dbReference type="PRINTS" id="PR00175">
    <property type="entry name" value="NAALASMPORT"/>
</dbReference>
<keyword evidence="3" id="KW-0813">Transport</keyword>
<feature type="transmembrane region" description="Helical" evidence="8">
    <location>
        <begin position="20"/>
        <end position="42"/>
    </location>
</feature>
<sequence>MKTQARLSTSPQWCRPLLCLGAEFVAVAVFLFGFTCLLYYYVASSNLPYLLDGRTGAGAKAALELGTLTIVFVGSVVNAELLWAAGDIGLGLIAWVNLVCLVSLFPLVRKVYQDYERQRTLGYDPIFDPKALGIEGTDFWERQDDAHARNV</sequence>
<gene>
    <name evidence="9" type="ORF">GCM10023318_60310</name>
</gene>
<evidence type="ECO:0000256" key="2">
    <source>
        <dbReference type="ARBA" id="ARBA00009261"/>
    </source>
</evidence>
<evidence type="ECO:0000313" key="9">
    <source>
        <dbReference type="EMBL" id="GAA5069236.1"/>
    </source>
</evidence>
<keyword evidence="5 8" id="KW-0812">Transmembrane</keyword>
<reference evidence="10" key="1">
    <citation type="journal article" date="2019" name="Int. J. Syst. Evol. Microbiol.">
        <title>The Global Catalogue of Microorganisms (GCM) 10K type strain sequencing project: providing services to taxonomists for standard genome sequencing and annotation.</title>
        <authorList>
            <consortium name="The Broad Institute Genomics Platform"/>
            <consortium name="The Broad Institute Genome Sequencing Center for Infectious Disease"/>
            <person name="Wu L."/>
            <person name="Ma J."/>
        </authorList>
    </citation>
    <scope>NUCLEOTIDE SEQUENCE [LARGE SCALE GENOMIC DNA]</scope>
    <source>
        <strain evidence="10">JCM 18298</strain>
    </source>
</reference>
<dbReference type="InterPro" id="IPR001463">
    <property type="entry name" value="Na/Ala_symport"/>
</dbReference>
<dbReference type="PANTHER" id="PTHR30330">
    <property type="entry name" value="AGSS FAMILY TRANSPORTER, SODIUM-ALANINE"/>
    <property type="match status" value="1"/>
</dbReference>
<keyword evidence="4" id="KW-1003">Cell membrane</keyword>
<dbReference type="RefSeq" id="WP_345499799.1">
    <property type="nucleotide sequence ID" value="NZ_BAABJM010000010.1"/>
</dbReference>
<evidence type="ECO:0000256" key="1">
    <source>
        <dbReference type="ARBA" id="ARBA00004651"/>
    </source>
</evidence>
<evidence type="ECO:0000256" key="7">
    <source>
        <dbReference type="ARBA" id="ARBA00023136"/>
    </source>
</evidence>
<evidence type="ECO:0000256" key="3">
    <source>
        <dbReference type="ARBA" id="ARBA00022448"/>
    </source>
</evidence>
<evidence type="ECO:0000256" key="5">
    <source>
        <dbReference type="ARBA" id="ARBA00022692"/>
    </source>
</evidence>
<name>A0ABP9L4V7_9NOCA</name>
<feature type="transmembrane region" description="Helical" evidence="8">
    <location>
        <begin position="88"/>
        <end position="108"/>
    </location>
</feature>
<dbReference type="Proteomes" id="UP001500603">
    <property type="component" value="Unassembled WGS sequence"/>
</dbReference>